<gene>
    <name evidence="1" type="ORF">KPSA1_05923</name>
</gene>
<sequence>MNLPGLRADLQLTPAAPALDGSPRWTLADPLRGRYFKLGTQAIRLLRHWALGDASRVLQAANREPGLPLGETEIDELLRFLRGHDLIAARDPEQRASYAYKATAARHGLWQMLLHQYLFFRIPLWRPDAFLNRVWPWLARYGPGLLRYGVPVTLGLGGPRLAALYRHLPAPVQPRRRAGVRRGVVFRQALS</sequence>
<accession>A0A2V0QH48</accession>
<evidence type="ECO:0000313" key="2">
    <source>
        <dbReference type="Proteomes" id="UP000247480"/>
    </source>
</evidence>
<protein>
    <submittedName>
        <fullName evidence="1">Uncharacterized protein</fullName>
    </submittedName>
</protein>
<dbReference type="Proteomes" id="UP000247480">
    <property type="component" value="Unassembled WGS sequence"/>
</dbReference>
<dbReference type="AlphaFoldDB" id="A0A2V0QH48"/>
<organism evidence="1 2">
    <name type="scientific">Pseudomonas syringae pv. actinidiae</name>
    <dbReference type="NCBI Taxonomy" id="103796"/>
    <lineage>
        <taxon>Bacteria</taxon>
        <taxon>Pseudomonadati</taxon>
        <taxon>Pseudomonadota</taxon>
        <taxon>Gammaproteobacteria</taxon>
        <taxon>Pseudomonadales</taxon>
        <taxon>Pseudomonadaceae</taxon>
        <taxon>Pseudomonas</taxon>
        <taxon>Pseudomonas syringae</taxon>
    </lineage>
</organism>
<name>A0A2V0QH48_PSESF</name>
<reference evidence="1 2" key="1">
    <citation type="submission" date="2018-04" db="EMBL/GenBank/DDBJ databases">
        <title>Draft genome sequence of Pseudomonas syringae pv. actinidiae biovar 1 strains isolated from kiwifruit in Kagawa prefecture.</title>
        <authorList>
            <person name="Tabuchi M."/>
            <person name="Saito M."/>
            <person name="Fujiwara S."/>
            <person name="Sasa N."/>
            <person name="Akimitsu K."/>
            <person name="Gomi K."/>
            <person name="Konishi-Sugita S."/>
            <person name="Hamano K."/>
            <person name="Kataoka I."/>
        </authorList>
    </citation>
    <scope>NUCLEOTIDE SEQUENCE [LARGE SCALE GENOMIC DNA]</scope>
    <source>
        <strain evidence="1 2">MAFF212206</strain>
    </source>
</reference>
<evidence type="ECO:0000313" key="1">
    <source>
        <dbReference type="EMBL" id="GBH12456.1"/>
    </source>
</evidence>
<proteinExistence type="predicted"/>
<dbReference type="EMBL" id="BGJZ01000308">
    <property type="protein sequence ID" value="GBH12456.1"/>
    <property type="molecule type" value="Genomic_DNA"/>
</dbReference>
<comment type="caution">
    <text evidence="1">The sequence shown here is derived from an EMBL/GenBank/DDBJ whole genome shotgun (WGS) entry which is preliminary data.</text>
</comment>